<sequence length="458" mass="51559">MSSVLWTCGSRPWLSKCPFMTISFVCGTFIFLRASCLFAESSLSPVSTHASELPANALGDHSSSIGGNDTAQGGKRWAVLVTDSNEYVNYRYQVRNPRPRVIINKPNGDDVYDGVPKEVRLMQITFYAVILGNKSALTRGSGKVVDSGSNDSIFIYYSDHDSLGILRMPSSDFVYAKDLIGVSKKKHEAKAYKSMVFYPEAFESRSIFEGLLPNNLNIYATTASNAKENSGYVRRRTAAAVLEYSSHVMEYGTRSRRNDSLFSYMGTNPANDNYTSAEDPSPPSTLRVVSQRDADLLHFFNKLRTYEKYCGPLSKYGRKYMRAFANMCNAGITLEQMWWDRFGADEKLFPPGLKKAYEQWPLDYSAKLQIAKHLQFLSKKSQIQPKLAAVQSHDDYKKELLEVLSQLSEEDTVEDTATFSAFPDISSQYEDNAQNPYAGYELELSIEEIEALQRSFDS</sequence>
<dbReference type="AlphaFoldDB" id="A0A6A1VRE1"/>
<feature type="domain" description="Legumain prodomain" evidence="2">
    <location>
        <begin position="303"/>
        <end position="337"/>
    </location>
</feature>
<dbReference type="Pfam" id="PF20985">
    <property type="entry name" value="Legum_prodom"/>
    <property type="match status" value="1"/>
</dbReference>
<dbReference type="EMBL" id="RXIC02000023">
    <property type="protein sequence ID" value="KAB1213290.1"/>
    <property type="molecule type" value="Genomic_DNA"/>
</dbReference>
<accession>A0A6A1VRE1</accession>
<dbReference type="GO" id="GO:0006624">
    <property type="term" value="P:vacuolar protein processing"/>
    <property type="evidence" value="ECO:0007669"/>
    <property type="project" value="TreeGrafter"/>
</dbReference>
<evidence type="ECO:0000313" key="4">
    <source>
        <dbReference type="Proteomes" id="UP000516437"/>
    </source>
</evidence>
<dbReference type="Proteomes" id="UP000516437">
    <property type="component" value="Chromosome 5"/>
</dbReference>
<evidence type="ECO:0000259" key="2">
    <source>
        <dbReference type="Pfam" id="PF20985"/>
    </source>
</evidence>
<dbReference type="Gene3D" id="3.40.50.1460">
    <property type="match status" value="1"/>
</dbReference>
<dbReference type="InterPro" id="IPR001096">
    <property type="entry name" value="Peptidase_C13"/>
</dbReference>
<dbReference type="InterPro" id="IPR046427">
    <property type="entry name" value="Legumain_prodom_sf"/>
</dbReference>
<evidence type="ECO:0000313" key="3">
    <source>
        <dbReference type="EMBL" id="KAB1213290.1"/>
    </source>
</evidence>
<reference evidence="3 4" key="1">
    <citation type="journal article" date="2019" name="Plant Biotechnol. J.">
        <title>The red bayberry genome and genetic basis of sex determination.</title>
        <authorList>
            <person name="Jia H.M."/>
            <person name="Jia H.J."/>
            <person name="Cai Q.L."/>
            <person name="Wang Y."/>
            <person name="Zhao H.B."/>
            <person name="Yang W.F."/>
            <person name="Wang G.Y."/>
            <person name="Li Y.H."/>
            <person name="Zhan D.L."/>
            <person name="Shen Y.T."/>
            <person name="Niu Q.F."/>
            <person name="Chang L."/>
            <person name="Qiu J."/>
            <person name="Zhao L."/>
            <person name="Xie H.B."/>
            <person name="Fu W.Y."/>
            <person name="Jin J."/>
            <person name="Li X.W."/>
            <person name="Jiao Y."/>
            <person name="Zhou C.C."/>
            <person name="Tu T."/>
            <person name="Chai C.Y."/>
            <person name="Gao J.L."/>
            <person name="Fan L.J."/>
            <person name="van de Weg E."/>
            <person name="Wang J.Y."/>
            <person name="Gao Z.S."/>
        </authorList>
    </citation>
    <scope>NUCLEOTIDE SEQUENCE [LARGE SCALE GENOMIC DNA]</scope>
    <source>
        <tissue evidence="3">Leaves</tissue>
    </source>
</reference>
<dbReference type="GO" id="GO:0005773">
    <property type="term" value="C:vacuole"/>
    <property type="evidence" value="ECO:0007669"/>
    <property type="project" value="GOC"/>
</dbReference>
<dbReference type="GO" id="GO:0051603">
    <property type="term" value="P:proteolysis involved in protein catabolic process"/>
    <property type="evidence" value="ECO:0007669"/>
    <property type="project" value="TreeGrafter"/>
</dbReference>
<name>A0A6A1VRE1_9ROSI</name>
<dbReference type="Gene3D" id="1.10.132.130">
    <property type="match status" value="1"/>
</dbReference>
<organism evidence="3 4">
    <name type="scientific">Morella rubra</name>
    <name type="common">Chinese bayberry</name>
    <dbReference type="NCBI Taxonomy" id="262757"/>
    <lineage>
        <taxon>Eukaryota</taxon>
        <taxon>Viridiplantae</taxon>
        <taxon>Streptophyta</taxon>
        <taxon>Embryophyta</taxon>
        <taxon>Tracheophyta</taxon>
        <taxon>Spermatophyta</taxon>
        <taxon>Magnoliopsida</taxon>
        <taxon>eudicotyledons</taxon>
        <taxon>Gunneridae</taxon>
        <taxon>Pentapetalae</taxon>
        <taxon>rosids</taxon>
        <taxon>fabids</taxon>
        <taxon>Fagales</taxon>
        <taxon>Myricaceae</taxon>
        <taxon>Morella</taxon>
    </lineage>
</organism>
<dbReference type="PANTHER" id="PTHR12000">
    <property type="entry name" value="HEMOGLOBINASE FAMILY MEMBER"/>
    <property type="match status" value="1"/>
</dbReference>
<dbReference type="PANTHER" id="PTHR12000:SF50">
    <property type="entry name" value="VACUOLAR-PROCESSING ENZYME GAMMA-ISOZYME"/>
    <property type="match status" value="1"/>
</dbReference>
<dbReference type="InterPro" id="IPR048501">
    <property type="entry name" value="Legum_prodom"/>
</dbReference>
<comment type="similarity">
    <text evidence="1">Belongs to the peptidase C13 family.</text>
</comment>
<gene>
    <name evidence="3" type="ORF">CJ030_MR5G003640</name>
</gene>
<keyword evidence="4" id="KW-1185">Reference proteome</keyword>
<protein>
    <submittedName>
        <fullName evidence="3">Vacuolar-processing enzyme</fullName>
    </submittedName>
</protein>
<dbReference type="GO" id="GO:0004197">
    <property type="term" value="F:cysteine-type endopeptidase activity"/>
    <property type="evidence" value="ECO:0007669"/>
    <property type="project" value="TreeGrafter"/>
</dbReference>
<dbReference type="OrthoDB" id="192611at2759"/>
<comment type="caution">
    <text evidence="3">The sequence shown here is derived from an EMBL/GenBank/DDBJ whole genome shotgun (WGS) entry which is preliminary data.</text>
</comment>
<proteinExistence type="inferred from homology"/>
<evidence type="ECO:0000256" key="1">
    <source>
        <dbReference type="ARBA" id="ARBA00009941"/>
    </source>
</evidence>
<dbReference type="Pfam" id="PF01650">
    <property type="entry name" value="Peptidase_C13"/>
    <property type="match status" value="1"/>
</dbReference>